<dbReference type="SUPFAM" id="SSF142433">
    <property type="entry name" value="CinA-like"/>
    <property type="match status" value="1"/>
</dbReference>
<reference evidence="2 3" key="1">
    <citation type="submission" date="2023-08" db="EMBL/GenBank/DDBJ databases">
        <title>Black Yeasts Isolated from many extreme environments.</title>
        <authorList>
            <person name="Coleine C."/>
            <person name="Stajich J.E."/>
            <person name="Selbmann L."/>
        </authorList>
    </citation>
    <scope>NUCLEOTIDE SEQUENCE [LARGE SCALE GENOMIC DNA]</scope>
    <source>
        <strain evidence="2 3">CCFEE 5792</strain>
    </source>
</reference>
<organism evidence="2 3">
    <name type="scientific">Exophiala bonariae</name>
    <dbReference type="NCBI Taxonomy" id="1690606"/>
    <lineage>
        <taxon>Eukaryota</taxon>
        <taxon>Fungi</taxon>
        <taxon>Dikarya</taxon>
        <taxon>Ascomycota</taxon>
        <taxon>Pezizomycotina</taxon>
        <taxon>Eurotiomycetes</taxon>
        <taxon>Chaetothyriomycetidae</taxon>
        <taxon>Chaetothyriales</taxon>
        <taxon>Herpotrichiellaceae</taxon>
        <taxon>Exophiala</taxon>
    </lineage>
</organism>
<protein>
    <recommendedName>
        <fullName evidence="1">CinA C-terminal domain-containing protein</fullName>
    </recommendedName>
</protein>
<dbReference type="RefSeq" id="XP_064712710.1">
    <property type="nucleotide sequence ID" value="XM_064844850.1"/>
</dbReference>
<dbReference type="InterPro" id="IPR036653">
    <property type="entry name" value="CinA-like_C"/>
</dbReference>
<dbReference type="Proteomes" id="UP001358417">
    <property type="component" value="Unassembled WGS sequence"/>
</dbReference>
<feature type="domain" description="CinA C-terminal" evidence="1">
    <location>
        <begin position="17"/>
        <end position="172"/>
    </location>
</feature>
<dbReference type="EMBL" id="JAVRRD010000001">
    <property type="protein sequence ID" value="KAK5065386.1"/>
    <property type="molecule type" value="Genomic_DNA"/>
</dbReference>
<dbReference type="InterPro" id="IPR008136">
    <property type="entry name" value="CinA_C"/>
</dbReference>
<dbReference type="Pfam" id="PF02464">
    <property type="entry name" value="CinA"/>
    <property type="match status" value="1"/>
</dbReference>
<dbReference type="AlphaFoldDB" id="A0AAV9NTS8"/>
<gene>
    <name evidence="2" type="ORF">LTR84_001224</name>
</gene>
<dbReference type="GeneID" id="89969446"/>
<proteinExistence type="predicted"/>
<evidence type="ECO:0000313" key="3">
    <source>
        <dbReference type="Proteomes" id="UP001358417"/>
    </source>
</evidence>
<accession>A0AAV9NTS8</accession>
<evidence type="ECO:0000259" key="1">
    <source>
        <dbReference type="Pfam" id="PF02464"/>
    </source>
</evidence>
<dbReference type="Gene3D" id="3.90.950.20">
    <property type="entry name" value="CinA-like"/>
    <property type="match status" value="1"/>
</dbReference>
<sequence>MSSSTDAASFPPPALRSAAEEVASLLRARNETISVAETAAGGLVSAALLACPGASRIYRGGLTLYTLDSRVAFAGWTKADIEGYDGPTPKLVAGLARSVRATLGSTWAVGESGTAGPTASGKTPNRQPGYVALAVVGEKGELSRDFETGLGADRNANMVAFAVEALYLVKEFINAGEDEANKGDGHGDQGADSKI</sequence>
<comment type="caution">
    <text evidence="2">The sequence shown here is derived from an EMBL/GenBank/DDBJ whole genome shotgun (WGS) entry which is preliminary data.</text>
</comment>
<name>A0AAV9NTS8_9EURO</name>
<keyword evidence="3" id="KW-1185">Reference proteome</keyword>
<evidence type="ECO:0000313" key="2">
    <source>
        <dbReference type="EMBL" id="KAK5065386.1"/>
    </source>
</evidence>